<dbReference type="PANTHER" id="PTHR31252">
    <property type="entry name" value="DUF4419 DOMAIN-CONTAINING PROTEIN"/>
    <property type="match status" value="1"/>
</dbReference>
<accession>A0A6A6DEU6</accession>
<dbReference type="EMBL" id="ML994685">
    <property type="protein sequence ID" value="KAF2177665.1"/>
    <property type="molecule type" value="Genomic_DNA"/>
</dbReference>
<keyword evidence="1" id="KW-0732">Signal</keyword>
<dbReference type="AlphaFoldDB" id="A0A6A6DEU6"/>
<feature type="chain" id="PRO_5025472542" description="DUF4419 domain-containing protein" evidence="1">
    <location>
        <begin position="31"/>
        <end position="459"/>
    </location>
</feature>
<evidence type="ECO:0000256" key="1">
    <source>
        <dbReference type="SAM" id="SignalP"/>
    </source>
</evidence>
<evidence type="ECO:0000313" key="3">
    <source>
        <dbReference type="Proteomes" id="UP000800200"/>
    </source>
</evidence>
<dbReference type="Proteomes" id="UP000800200">
    <property type="component" value="Unassembled WGS sequence"/>
</dbReference>
<keyword evidence="3" id="KW-1185">Reference proteome</keyword>
<name>A0A6A6DEU6_9PEZI</name>
<feature type="signal peptide" evidence="1">
    <location>
        <begin position="1"/>
        <end position="30"/>
    </location>
</feature>
<evidence type="ECO:0000313" key="2">
    <source>
        <dbReference type="EMBL" id="KAF2177665.1"/>
    </source>
</evidence>
<organism evidence="2 3">
    <name type="scientific">Zopfia rhizophila CBS 207.26</name>
    <dbReference type="NCBI Taxonomy" id="1314779"/>
    <lineage>
        <taxon>Eukaryota</taxon>
        <taxon>Fungi</taxon>
        <taxon>Dikarya</taxon>
        <taxon>Ascomycota</taxon>
        <taxon>Pezizomycotina</taxon>
        <taxon>Dothideomycetes</taxon>
        <taxon>Dothideomycetes incertae sedis</taxon>
        <taxon>Zopfiaceae</taxon>
        <taxon>Zopfia</taxon>
    </lineage>
</organism>
<gene>
    <name evidence="2" type="ORF">K469DRAFT_643895</name>
</gene>
<reference evidence="2" key="1">
    <citation type="journal article" date="2020" name="Stud. Mycol.">
        <title>101 Dothideomycetes genomes: a test case for predicting lifestyles and emergence of pathogens.</title>
        <authorList>
            <person name="Haridas S."/>
            <person name="Albert R."/>
            <person name="Binder M."/>
            <person name="Bloem J."/>
            <person name="Labutti K."/>
            <person name="Salamov A."/>
            <person name="Andreopoulos B."/>
            <person name="Baker S."/>
            <person name="Barry K."/>
            <person name="Bills G."/>
            <person name="Bluhm B."/>
            <person name="Cannon C."/>
            <person name="Castanera R."/>
            <person name="Culley D."/>
            <person name="Daum C."/>
            <person name="Ezra D."/>
            <person name="Gonzalez J."/>
            <person name="Henrissat B."/>
            <person name="Kuo A."/>
            <person name="Liang C."/>
            <person name="Lipzen A."/>
            <person name="Lutzoni F."/>
            <person name="Magnuson J."/>
            <person name="Mondo S."/>
            <person name="Nolan M."/>
            <person name="Ohm R."/>
            <person name="Pangilinan J."/>
            <person name="Park H.-J."/>
            <person name="Ramirez L."/>
            <person name="Alfaro M."/>
            <person name="Sun H."/>
            <person name="Tritt A."/>
            <person name="Yoshinaga Y."/>
            <person name="Zwiers L.-H."/>
            <person name="Turgeon B."/>
            <person name="Goodwin S."/>
            <person name="Spatafora J."/>
            <person name="Crous P."/>
            <person name="Grigoriev I."/>
        </authorList>
    </citation>
    <scope>NUCLEOTIDE SEQUENCE</scope>
    <source>
        <strain evidence="2">CBS 207.26</strain>
    </source>
</reference>
<dbReference type="OrthoDB" id="9978173at2759"/>
<sequence>MPIMASPRYNHPLGISPILLLFILISSCLASITVFPSNADPRTYNHKSLPIAAKSTQDLFTQSCPDEFKAHKNATVLFSSNSALLSKGEVYPTSDSFIRGTIDAWGQHQHLVIRPDEVWFSIPVQMNFYMSKNSEALRSLFVDHEGKTEIKVLDETWELVLARFKYEIQARVKTPWLLDWIMPNFTTTTETDVMTANVLMMGLMKAYFDYVGGIVCGLPSVTLLGEQKDWEELLTKLDRLVDFGVEPTAYSKQLQPILSRFVQTFDKPDDPEIRGFWNNIIHAEPQNYCGGPPYTLSGWLMGFFFWNSVGNPLSQGHVGDFSLDGIKYAPRGIDALPVAYAQAPFTMLDFPDEQTPKFPAYVLAGNVGKHISNGVPEGYAVALKRFNGSAVDESLPHGTLQPLSGWMIYGPAPHSNSTSRATGSMENEYMRLVVDRSYTTQCKANYQFRYQAESSEDYY</sequence>
<dbReference type="InterPro" id="IPR025533">
    <property type="entry name" value="DUF4419"/>
</dbReference>
<dbReference type="Pfam" id="PF14388">
    <property type="entry name" value="DUF4419"/>
    <property type="match status" value="1"/>
</dbReference>
<dbReference type="PANTHER" id="PTHR31252:SF11">
    <property type="entry name" value="DUF4419 DOMAIN-CONTAINING PROTEIN"/>
    <property type="match status" value="1"/>
</dbReference>
<protein>
    <recommendedName>
        <fullName evidence="4">DUF4419 domain-containing protein</fullName>
    </recommendedName>
</protein>
<evidence type="ECO:0008006" key="4">
    <source>
        <dbReference type="Google" id="ProtNLM"/>
    </source>
</evidence>
<proteinExistence type="predicted"/>